<evidence type="ECO:0000313" key="1">
    <source>
        <dbReference type="EMBL" id="KAI8553686.1"/>
    </source>
</evidence>
<evidence type="ECO:0000313" key="2">
    <source>
        <dbReference type="Proteomes" id="UP001062846"/>
    </source>
</evidence>
<organism evidence="1 2">
    <name type="scientific">Rhododendron molle</name>
    <name type="common">Chinese azalea</name>
    <name type="synonym">Azalea mollis</name>
    <dbReference type="NCBI Taxonomy" id="49168"/>
    <lineage>
        <taxon>Eukaryota</taxon>
        <taxon>Viridiplantae</taxon>
        <taxon>Streptophyta</taxon>
        <taxon>Embryophyta</taxon>
        <taxon>Tracheophyta</taxon>
        <taxon>Spermatophyta</taxon>
        <taxon>Magnoliopsida</taxon>
        <taxon>eudicotyledons</taxon>
        <taxon>Gunneridae</taxon>
        <taxon>Pentapetalae</taxon>
        <taxon>asterids</taxon>
        <taxon>Ericales</taxon>
        <taxon>Ericaceae</taxon>
        <taxon>Ericoideae</taxon>
        <taxon>Rhodoreae</taxon>
        <taxon>Rhododendron</taxon>
    </lineage>
</organism>
<proteinExistence type="predicted"/>
<accession>A0ACC0NLD4</accession>
<comment type="caution">
    <text evidence="1">The sequence shown here is derived from an EMBL/GenBank/DDBJ whole genome shotgun (WGS) entry which is preliminary data.</text>
</comment>
<dbReference type="Proteomes" id="UP001062846">
    <property type="component" value="Chromosome 5"/>
</dbReference>
<gene>
    <name evidence="1" type="ORF">RHMOL_Rhmol05G0035900</name>
</gene>
<protein>
    <submittedName>
        <fullName evidence="1">Uncharacterized protein</fullName>
    </submittedName>
</protein>
<reference evidence="1" key="1">
    <citation type="submission" date="2022-02" db="EMBL/GenBank/DDBJ databases">
        <title>Plant Genome Project.</title>
        <authorList>
            <person name="Zhang R.-G."/>
        </authorList>
    </citation>
    <scope>NUCLEOTIDE SEQUENCE</scope>
    <source>
        <strain evidence="1">AT1</strain>
    </source>
</reference>
<name>A0ACC0NLD4_RHOML</name>
<keyword evidence="2" id="KW-1185">Reference proteome</keyword>
<sequence>MAKSFFCFLCFLLLQIVTTQSHLSGGVSISIGGVRGAVRIGRGITRPAPPDSKLSRVYTALQAWKSAITDDPNKGVLVKELSLITDMSLLDLNSNRFSSNIPFSLANVGPRLNEIFFINNQLTGCTPEGIRFWQDLRVLDASRNSLSGHLPGSISCLNDIEVLNLAHNRFSGELSDSVCSQGSLVELIVASNFFSDLGHECGKLSNRNVHFDFSGKCFTWQQRQRLEPESSVIPRGG</sequence>
<dbReference type="EMBL" id="CM046392">
    <property type="protein sequence ID" value="KAI8553686.1"/>
    <property type="molecule type" value="Genomic_DNA"/>
</dbReference>